<dbReference type="EMBL" id="AJTX02000008">
    <property type="protein sequence ID" value="KKI98504.1"/>
    <property type="molecule type" value="Genomic_DNA"/>
</dbReference>
<dbReference type="OrthoDB" id="9792853at2"/>
<organism evidence="2 3">
    <name type="scientific">Prochlorothrix hollandica PCC 9006 = CALU 1027</name>
    <dbReference type="NCBI Taxonomy" id="317619"/>
    <lineage>
        <taxon>Bacteria</taxon>
        <taxon>Bacillati</taxon>
        <taxon>Cyanobacteriota</taxon>
        <taxon>Cyanophyceae</taxon>
        <taxon>Prochlorotrichales</taxon>
        <taxon>Prochlorotrichaceae</taxon>
        <taxon>Prochlorothrix</taxon>
    </lineage>
</organism>
<proteinExistence type="predicted"/>
<evidence type="ECO:0000313" key="3">
    <source>
        <dbReference type="Proteomes" id="UP000034681"/>
    </source>
</evidence>
<feature type="domain" description="HepT-like" evidence="1">
    <location>
        <begin position="46"/>
        <end position="152"/>
    </location>
</feature>
<keyword evidence="3" id="KW-1185">Reference proteome</keyword>
<protein>
    <recommendedName>
        <fullName evidence="1">HepT-like domain-containing protein</fullName>
    </recommendedName>
</protein>
<evidence type="ECO:0000259" key="1">
    <source>
        <dbReference type="Pfam" id="PF20797"/>
    </source>
</evidence>
<dbReference type="InterPro" id="IPR048769">
    <property type="entry name" value="HepT-like_dom"/>
</dbReference>
<dbReference type="Pfam" id="PF20797">
    <property type="entry name" value="HepT-like_2"/>
    <property type="match status" value="1"/>
</dbReference>
<reference evidence="2" key="1">
    <citation type="submission" date="2012-04" db="EMBL/GenBank/DDBJ databases">
        <authorList>
            <person name="Borisov I.G."/>
            <person name="Ivanikova N.V."/>
            <person name="Pinevich A.V."/>
        </authorList>
    </citation>
    <scope>NUCLEOTIDE SEQUENCE</scope>
    <source>
        <strain evidence="2">CALU 1027</strain>
    </source>
</reference>
<gene>
    <name evidence="2" type="ORF">PROH_19030</name>
</gene>
<dbReference type="RefSeq" id="WP_016923059.1">
    <property type="nucleotide sequence ID" value="NZ_KB235938.1"/>
</dbReference>
<sequence length="164" mass="19899">MEDLLLLIAEIQEGQAVLDKLHRLYKTYESSFSNLEQRDLRDAVLLSDILCNTYTCCETIFLRISRLFENHLDESQWHKELLKKMRVEIPGIRKALLTHESYQLLDELRRFRHFKRYYYDFDYDWLRLDYLSAVYNQLVPLLECQLAEYIHFLRDLHSQSPHPV</sequence>
<comment type="caution">
    <text evidence="2">The sequence shown here is derived from an EMBL/GenBank/DDBJ whole genome shotgun (WGS) entry which is preliminary data.</text>
</comment>
<dbReference type="STRING" id="317619.GCA_000332315_02806"/>
<dbReference type="AlphaFoldDB" id="A0A0M2PQJ4"/>
<evidence type="ECO:0000313" key="2">
    <source>
        <dbReference type="EMBL" id="KKI98504.1"/>
    </source>
</evidence>
<dbReference type="Proteomes" id="UP000034681">
    <property type="component" value="Unassembled WGS sequence"/>
</dbReference>
<accession>A0A0M2PQJ4</accession>
<name>A0A0M2PQJ4_PROHO</name>